<dbReference type="EMBL" id="JAKZHW010000001">
    <property type="protein sequence ID" value="MCH8616544.1"/>
    <property type="molecule type" value="Genomic_DNA"/>
</dbReference>
<proteinExistence type="predicted"/>
<evidence type="ECO:0000313" key="2">
    <source>
        <dbReference type="Proteomes" id="UP001203058"/>
    </source>
</evidence>
<comment type="caution">
    <text evidence="1">The sequence shown here is derived from an EMBL/GenBank/DDBJ whole genome shotgun (WGS) entry which is preliminary data.</text>
</comment>
<organism evidence="1 2">
    <name type="scientific">Sphingomonas telluris</name>
    <dbReference type="NCBI Taxonomy" id="2907998"/>
    <lineage>
        <taxon>Bacteria</taxon>
        <taxon>Pseudomonadati</taxon>
        <taxon>Pseudomonadota</taxon>
        <taxon>Alphaproteobacteria</taxon>
        <taxon>Sphingomonadales</taxon>
        <taxon>Sphingomonadaceae</taxon>
        <taxon>Sphingomonas</taxon>
    </lineage>
</organism>
<accession>A0ABS9VNI6</accession>
<protein>
    <submittedName>
        <fullName evidence="1">Uncharacterized protein</fullName>
    </submittedName>
</protein>
<keyword evidence="2" id="KW-1185">Reference proteome</keyword>
<name>A0ABS9VNI6_9SPHN</name>
<sequence length="109" mass="12754">MGRRVKDFIEISEYTSLDQLINTLTAIRDNLPPESDPELRMKGDDVFGRRLSVSYFRELTPEEAECEQRYSSTTLPAPDPEIEKLRGKLDDVEFEREDHVAKRRIRRVA</sequence>
<dbReference type="Proteomes" id="UP001203058">
    <property type="component" value="Unassembled WGS sequence"/>
</dbReference>
<evidence type="ECO:0000313" key="1">
    <source>
        <dbReference type="EMBL" id="MCH8616544.1"/>
    </source>
</evidence>
<dbReference type="RefSeq" id="WP_241447339.1">
    <property type="nucleotide sequence ID" value="NZ_JAKZHW010000001.1"/>
</dbReference>
<gene>
    <name evidence="1" type="ORF">LZ016_10590</name>
</gene>
<reference evidence="1 2" key="1">
    <citation type="submission" date="2022-03" db="EMBL/GenBank/DDBJ databases">
        <authorList>
            <person name="Jo J.-H."/>
            <person name="Im W.-T."/>
        </authorList>
    </citation>
    <scope>NUCLEOTIDE SEQUENCE [LARGE SCALE GENOMIC DNA]</scope>
    <source>
        <strain evidence="1 2">SM33</strain>
    </source>
</reference>